<organism evidence="4 5">
    <name type="scientific">Paracoccus denitrificans</name>
    <dbReference type="NCBI Taxonomy" id="266"/>
    <lineage>
        <taxon>Bacteria</taxon>
        <taxon>Pseudomonadati</taxon>
        <taxon>Pseudomonadota</taxon>
        <taxon>Alphaproteobacteria</taxon>
        <taxon>Rhodobacterales</taxon>
        <taxon>Paracoccaceae</taxon>
        <taxon>Paracoccus</taxon>
    </lineage>
</organism>
<sequence>MPRLLGAFLAASLLPMAAMSLQSATPEVPVPEIAEGLMAGCGDIPEVASLVERLTIREDRIAKALAELASRKAEIAAAREALTAELRRLKASSTSVSGSRTNRQVAVDDDISRLVAVYEAMKPKEAAAVLQALPPDYSAELLMRVNPETGARVIAAMEPDKAAVLTTYMGARSAASR</sequence>
<dbReference type="Proteomes" id="UP000315344">
    <property type="component" value="Unassembled WGS sequence"/>
</dbReference>
<feature type="domain" description="Magnesium transporter MgtE intracellular" evidence="3">
    <location>
        <begin position="113"/>
        <end position="170"/>
    </location>
</feature>
<keyword evidence="1" id="KW-0175">Coiled coil</keyword>
<dbReference type="SUPFAM" id="SSF158791">
    <property type="entry name" value="MgtE N-terminal domain-like"/>
    <property type="match status" value="1"/>
</dbReference>
<dbReference type="Gene3D" id="1.25.60.10">
    <property type="entry name" value="MgtE N-terminal domain-like"/>
    <property type="match status" value="1"/>
</dbReference>
<evidence type="ECO:0000256" key="1">
    <source>
        <dbReference type="SAM" id="Coils"/>
    </source>
</evidence>
<evidence type="ECO:0000313" key="4">
    <source>
        <dbReference type="EMBL" id="TKW66503.1"/>
    </source>
</evidence>
<evidence type="ECO:0000259" key="3">
    <source>
        <dbReference type="Pfam" id="PF03448"/>
    </source>
</evidence>
<evidence type="ECO:0000313" key="5">
    <source>
        <dbReference type="Proteomes" id="UP000315344"/>
    </source>
</evidence>
<dbReference type="InterPro" id="IPR038076">
    <property type="entry name" value="MgtE_N_sf"/>
</dbReference>
<dbReference type="Pfam" id="PF03448">
    <property type="entry name" value="MgtE_N"/>
    <property type="match status" value="1"/>
</dbReference>
<keyword evidence="2" id="KW-0732">Signal</keyword>
<dbReference type="EMBL" id="VAFL01000007">
    <property type="protein sequence ID" value="TKW66503.1"/>
    <property type="molecule type" value="Genomic_DNA"/>
</dbReference>
<reference evidence="4 5" key="1">
    <citation type="journal article" date="2017" name="Nat. Commun.">
        <title>In situ click chemistry generation of cyclooxygenase-2 inhibitors.</title>
        <authorList>
            <person name="Bhardwaj A."/>
            <person name="Kaur J."/>
            <person name="Wuest M."/>
            <person name="Wuest F."/>
        </authorList>
    </citation>
    <scope>NUCLEOTIDE SEQUENCE [LARGE SCALE GENOMIC DNA]</scope>
    <source>
        <strain evidence="4">S2_012_000_R3_94</strain>
    </source>
</reference>
<name>A0A533I5Y6_PARDE</name>
<dbReference type="InterPro" id="IPR006668">
    <property type="entry name" value="Mg_transptr_MgtE_intracell_dom"/>
</dbReference>
<accession>A0A533I5Y6</accession>
<protein>
    <recommendedName>
        <fullName evidence="3">Magnesium transporter MgtE intracellular domain-containing protein</fullName>
    </recommendedName>
</protein>
<dbReference type="AlphaFoldDB" id="A0A533I5Y6"/>
<feature type="signal peptide" evidence="2">
    <location>
        <begin position="1"/>
        <end position="24"/>
    </location>
</feature>
<evidence type="ECO:0000256" key="2">
    <source>
        <dbReference type="SAM" id="SignalP"/>
    </source>
</evidence>
<feature type="coiled-coil region" evidence="1">
    <location>
        <begin position="61"/>
        <end position="92"/>
    </location>
</feature>
<comment type="caution">
    <text evidence="4">The sequence shown here is derived from an EMBL/GenBank/DDBJ whole genome shotgun (WGS) entry which is preliminary data.</text>
</comment>
<gene>
    <name evidence="4" type="ORF">DI616_11165</name>
</gene>
<feature type="chain" id="PRO_5021835151" description="Magnesium transporter MgtE intracellular domain-containing protein" evidence="2">
    <location>
        <begin position="25"/>
        <end position="177"/>
    </location>
</feature>
<proteinExistence type="predicted"/>